<evidence type="ECO:0000313" key="10">
    <source>
        <dbReference type="Proteomes" id="UP000790347"/>
    </source>
</evidence>
<evidence type="ECO:0000256" key="4">
    <source>
        <dbReference type="ARBA" id="ARBA00022989"/>
    </source>
</evidence>
<comment type="subcellular location">
    <subcellularLocation>
        <location evidence="1">Membrane</location>
    </subcellularLocation>
</comment>
<dbReference type="Proteomes" id="UP000790347">
    <property type="component" value="Unassembled WGS sequence"/>
</dbReference>
<dbReference type="GO" id="GO:0016020">
    <property type="term" value="C:membrane"/>
    <property type="evidence" value="ECO:0007669"/>
    <property type="project" value="UniProtKB-SubCell"/>
</dbReference>
<dbReference type="SMART" id="SM01381">
    <property type="entry name" value="7TM_GPCR_Srsx"/>
    <property type="match status" value="1"/>
</dbReference>
<feature type="compositionally biased region" description="Low complexity" evidence="6">
    <location>
        <begin position="185"/>
        <end position="208"/>
    </location>
</feature>
<evidence type="ECO:0000256" key="5">
    <source>
        <dbReference type="ARBA" id="ARBA00023136"/>
    </source>
</evidence>
<keyword evidence="10" id="KW-1185">Reference proteome</keyword>
<feature type="compositionally biased region" description="Low complexity" evidence="6">
    <location>
        <begin position="247"/>
        <end position="260"/>
    </location>
</feature>
<dbReference type="SUPFAM" id="SSF81321">
    <property type="entry name" value="Family A G protein-coupled receptor-like"/>
    <property type="match status" value="1"/>
</dbReference>
<keyword evidence="4 7" id="KW-1133">Transmembrane helix</keyword>
<feature type="transmembrane region" description="Helical" evidence="7">
    <location>
        <begin position="450"/>
        <end position="472"/>
    </location>
</feature>
<feature type="transmembrane region" description="Helical" evidence="7">
    <location>
        <begin position="500"/>
        <end position="525"/>
    </location>
</feature>
<gene>
    <name evidence="9" type="ORF">DERF_008536</name>
</gene>
<reference evidence="9" key="1">
    <citation type="submission" date="2013-05" db="EMBL/GenBank/DDBJ databases">
        <authorList>
            <person name="Yim A.K.Y."/>
            <person name="Chan T.F."/>
            <person name="Ji K.M."/>
            <person name="Liu X.Y."/>
            <person name="Zhou J.W."/>
            <person name="Li R.Q."/>
            <person name="Yang K.Y."/>
            <person name="Li J."/>
            <person name="Li M."/>
            <person name="Law P.T.W."/>
            <person name="Wu Y.L."/>
            <person name="Cai Z.L."/>
            <person name="Qin H."/>
            <person name="Bao Y."/>
            <person name="Leung R.K.K."/>
            <person name="Ng P.K.S."/>
            <person name="Zou J."/>
            <person name="Zhong X.J."/>
            <person name="Ran P.X."/>
            <person name="Zhong N.S."/>
            <person name="Liu Z.G."/>
            <person name="Tsui S.K.W."/>
        </authorList>
    </citation>
    <scope>NUCLEOTIDE SEQUENCE</scope>
    <source>
        <strain evidence="9">Derf</strain>
        <tissue evidence="9">Whole organism</tissue>
    </source>
</reference>
<feature type="domain" description="G-protein coupled receptors family 1 profile" evidence="8">
    <location>
        <begin position="345"/>
        <end position="666"/>
    </location>
</feature>
<feature type="compositionally biased region" description="Low complexity" evidence="6">
    <location>
        <begin position="217"/>
        <end position="228"/>
    </location>
</feature>
<dbReference type="InterPro" id="IPR000276">
    <property type="entry name" value="GPCR_Rhodpsn"/>
</dbReference>
<organism evidence="9 10">
    <name type="scientific">Dermatophagoides farinae</name>
    <name type="common">American house dust mite</name>
    <dbReference type="NCBI Taxonomy" id="6954"/>
    <lineage>
        <taxon>Eukaryota</taxon>
        <taxon>Metazoa</taxon>
        <taxon>Ecdysozoa</taxon>
        <taxon>Arthropoda</taxon>
        <taxon>Chelicerata</taxon>
        <taxon>Arachnida</taxon>
        <taxon>Acari</taxon>
        <taxon>Acariformes</taxon>
        <taxon>Sarcoptiformes</taxon>
        <taxon>Astigmata</taxon>
        <taxon>Psoroptidia</taxon>
        <taxon>Analgoidea</taxon>
        <taxon>Pyroglyphidae</taxon>
        <taxon>Dermatophagoidinae</taxon>
        <taxon>Dermatophagoides</taxon>
    </lineage>
</organism>
<feature type="transmembrane region" description="Helical" evidence="7">
    <location>
        <begin position="333"/>
        <end position="352"/>
    </location>
</feature>
<evidence type="ECO:0000256" key="3">
    <source>
        <dbReference type="ARBA" id="ARBA00022692"/>
    </source>
</evidence>
<dbReference type="PRINTS" id="PR00237">
    <property type="entry name" value="GPCRRHODOPSN"/>
</dbReference>
<dbReference type="PANTHER" id="PTHR46641">
    <property type="entry name" value="FMRFAMIDE RECEPTOR-RELATED"/>
    <property type="match status" value="1"/>
</dbReference>
<sequence>MKWSEIQFKEIQNKTTTKTKFFFLQNKKNFTPQLSPLSLSLSLLSSSAASFINSVNKKKFPINMLVVLKRLNPLAGHPNPNPNHHPTIISTYNIIKTISVMMTVMIWMINAEKLVSLQQQKSAQQQQFPVNKLTIPSQNAQNHWNVSQIQNNDINHQPLLSSLSSIKDNILNNNFVDYSNLLIDNNNHQNSSSQNNKDQHDQQQQQRQNNDHFSHTNNYKNNNNNNKNRNYRDISINNGDDDDDDQNLQQQQRQQQQQADTASTTTENIRSIIKMDNKIESTIAMAIVDDNGNFSNDIHEQNHDYQNDSIIIIGPDIEYIHFRDGTRFWVQRVLVPIIMIIGIIGNSITMIIMTRRRMRSSTNWYLAALAIFDMIYLIFTFILSLKHYPNAHSIDYYYYWNLFPYFTMITDASSNTSVWLTVTFTIERYIAVCHPIKGKIICTESRAKRVILCVFIICLSVTLPTPFEWIIVERFDNQTQSQSLEAEFSELGNNQTYRNIYYHMTVFLFVLLPLILLVIFNSFLIRSVHISNRERSRMIMGKEKQTKKSNNRKTTISTSGKLISSSSSSNTNANANMYVPSTTTSASANATAVTSSSSRQEIRITIMLIAVVILFIICQTPTAVILVYTAFNQYDGESNNGCILVALSNIFNLLMSINSAGNFVLYCLLSQKYRRTFVNMFCPCLARK</sequence>
<protein>
    <recommendedName>
        <fullName evidence="8">G-protein coupled receptors family 1 profile domain-containing protein</fullName>
    </recommendedName>
</protein>
<dbReference type="InterPro" id="IPR052954">
    <property type="entry name" value="GPCR-Ligand_Int"/>
</dbReference>
<evidence type="ECO:0000259" key="8">
    <source>
        <dbReference type="PROSITE" id="PS50262"/>
    </source>
</evidence>
<feature type="region of interest" description="Disordered" evidence="6">
    <location>
        <begin position="185"/>
        <end position="268"/>
    </location>
</feature>
<feature type="transmembrane region" description="Helical" evidence="7">
    <location>
        <begin position="643"/>
        <end position="669"/>
    </location>
</feature>
<dbReference type="InterPro" id="IPR017452">
    <property type="entry name" value="GPCR_Rhodpsn_7TM"/>
</dbReference>
<evidence type="ECO:0000313" key="9">
    <source>
        <dbReference type="EMBL" id="KAH9517920.1"/>
    </source>
</evidence>
<reference evidence="9" key="2">
    <citation type="journal article" date="2022" name="Res Sq">
        <title>Comparative Genomics Reveals Insights into the Divergent Evolution of Astigmatic Mites and Household Pest Adaptations.</title>
        <authorList>
            <person name="Xiong Q."/>
            <person name="Wan A.T.-Y."/>
            <person name="Liu X.-Y."/>
            <person name="Fung C.S.-H."/>
            <person name="Xiao X."/>
            <person name="Malainual N."/>
            <person name="Hou J."/>
            <person name="Wang L."/>
            <person name="Wang M."/>
            <person name="Yang K."/>
            <person name="Cui Y."/>
            <person name="Leung E."/>
            <person name="Nong W."/>
            <person name="Shin S.-K."/>
            <person name="Au S."/>
            <person name="Jeong K.Y."/>
            <person name="Chew F.T."/>
            <person name="Hui J."/>
            <person name="Leung T.F."/>
            <person name="Tungtrongchitr A."/>
            <person name="Zhong N."/>
            <person name="Liu Z."/>
            <person name="Tsui S."/>
        </authorList>
    </citation>
    <scope>NUCLEOTIDE SEQUENCE</scope>
    <source>
        <strain evidence="9">Derf</strain>
        <tissue evidence="9">Whole organism</tissue>
    </source>
</reference>
<keyword evidence="3 7" id="KW-0812">Transmembrane</keyword>
<evidence type="ECO:0000256" key="2">
    <source>
        <dbReference type="ARBA" id="ARBA00010663"/>
    </source>
</evidence>
<dbReference type="PANTHER" id="PTHR46641:SF22">
    <property type="entry name" value="PROCTOLIN RECEPTOR, ISOFORM A"/>
    <property type="match status" value="1"/>
</dbReference>
<accession>A0A922I2L7</accession>
<dbReference type="Gene3D" id="1.20.1070.10">
    <property type="entry name" value="Rhodopsin 7-helix transmembrane proteins"/>
    <property type="match status" value="1"/>
</dbReference>
<dbReference type="CDD" id="cd14978">
    <property type="entry name" value="7tmA_FMRFamide_R-like"/>
    <property type="match status" value="1"/>
</dbReference>
<feature type="transmembrane region" description="Helical" evidence="7">
    <location>
        <begin position="606"/>
        <end position="631"/>
    </location>
</feature>
<comment type="similarity">
    <text evidence="2">Belongs to the G-protein coupled receptor 1 family.</text>
</comment>
<dbReference type="PROSITE" id="PS50262">
    <property type="entry name" value="G_PROTEIN_RECEP_F1_2"/>
    <property type="match status" value="1"/>
</dbReference>
<dbReference type="GO" id="GO:0004930">
    <property type="term" value="F:G protein-coupled receptor activity"/>
    <property type="evidence" value="ECO:0007669"/>
    <property type="project" value="InterPro"/>
</dbReference>
<dbReference type="Pfam" id="PF00001">
    <property type="entry name" value="7tm_1"/>
    <property type="match status" value="1"/>
</dbReference>
<comment type="caution">
    <text evidence="9">The sequence shown here is derived from an EMBL/GenBank/DDBJ whole genome shotgun (WGS) entry which is preliminary data.</text>
</comment>
<feature type="transmembrane region" description="Helical" evidence="7">
    <location>
        <begin position="364"/>
        <end position="385"/>
    </location>
</feature>
<evidence type="ECO:0000256" key="1">
    <source>
        <dbReference type="ARBA" id="ARBA00004370"/>
    </source>
</evidence>
<name>A0A922I2L7_DERFA</name>
<dbReference type="AlphaFoldDB" id="A0A922I2L7"/>
<keyword evidence="5 7" id="KW-0472">Membrane</keyword>
<evidence type="ECO:0000256" key="7">
    <source>
        <dbReference type="SAM" id="Phobius"/>
    </source>
</evidence>
<evidence type="ECO:0000256" key="6">
    <source>
        <dbReference type="SAM" id="MobiDB-lite"/>
    </source>
</evidence>
<proteinExistence type="inferred from homology"/>
<feature type="transmembrane region" description="Helical" evidence="7">
    <location>
        <begin position="405"/>
        <end position="430"/>
    </location>
</feature>
<dbReference type="EMBL" id="ASGP02000003">
    <property type="protein sequence ID" value="KAH9517920.1"/>
    <property type="molecule type" value="Genomic_DNA"/>
</dbReference>